<dbReference type="Proteomes" id="UP000813461">
    <property type="component" value="Unassembled WGS sequence"/>
</dbReference>
<evidence type="ECO:0000313" key="4">
    <source>
        <dbReference type="EMBL" id="KAH7069339.1"/>
    </source>
</evidence>
<organism evidence="4 5">
    <name type="scientific">Paraphoma chrysanthemicola</name>
    <dbReference type="NCBI Taxonomy" id="798071"/>
    <lineage>
        <taxon>Eukaryota</taxon>
        <taxon>Fungi</taxon>
        <taxon>Dikarya</taxon>
        <taxon>Ascomycota</taxon>
        <taxon>Pezizomycotina</taxon>
        <taxon>Dothideomycetes</taxon>
        <taxon>Pleosporomycetidae</taxon>
        <taxon>Pleosporales</taxon>
        <taxon>Pleosporineae</taxon>
        <taxon>Phaeosphaeriaceae</taxon>
        <taxon>Paraphoma</taxon>
    </lineage>
</organism>
<dbReference type="AlphaFoldDB" id="A0A8K0QS93"/>
<evidence type="ECO:0000259" key="3">
    <source>
        <dbReference type="SMART" id="SM00906"/>
    </source>
</evidence>
<keyword evidence="1" id="KW-0539">Nucleus</keyword>
<dbReference type="GO" id="GO:0006351">
    <property type="term" value="P:DNA-templated transcription"/>
    <property type="evidence" value="ECO:0007669"/>
    <property type="project" value="InterPro"/>
</dbReference>
<evidence type="ECO:0000313" key="5">
    <source>
        <dbReference type="Proteomes" id="UP000813461"/>
    </source>
</evidence>
<dbReference type="InterPro" id="IPR050987">
    <property type="entry name" value="AtrR-like"/>
</dbReference>
<dbReference type="InterPro" id="IPR007219">
    <property type="entry name" value="XnlR_reg_dom"/>
</dbReference>
<dbReference type="GO" id="GO:0008270">
    <property type="term" value="F:zinc ion binding"/>
    <property type="evidence" value="ECO:0007669"/>
    <property type="project" value="InterPro"/>
</dbReference>
<dbReference type="GO" id="GO:0003677">
    <property type="term" value="F:DNA binding"/>
    <property type="evidence" value="ECO:0007669"/>
    <property type="project" value="InterPro"/>
</dbReference>
<gene>
    <name evidence="4" type="ORF">FB567DRAFT_246092</name>
</gene>
<name>A0A8K0QS93_9PLEO</name>
<dbReference type="EMBL" id="JAGMVJ010000030">
    <property type="protein sequence ID" value="KAH7069339.1"/>
    <property type="molecule type" value="Genomic_DNA"/>
</dbReference>
<feature type="compositionally biased region" description="Basic and acidic residues" evidence="2">
    <location>
        <begin position="323"/>
        <end position="332"/>
    </location>
</feature>
<feature type="region of interest" description="Disordered" evidence="2">
    <location>
        <begin position="278"/>
        <end position="362"/>
    </location>
</feature>
<dbReference type="CDD" id="cd12148">
    <property type="entry name" value="fungal_TF_MHR"/>
    <property type="match status" value="1"/>
</dbReference>
<dbReference type="SMART" id="SM00906">
    <property type="entry name" value="Fungal_trans"/>
    <property type="match status" value="1"/>
</dbReference>
<feature type="domain" description="Xylanolytic transcriptional activator regulatory" evidence="3">
    <location>
        <begin position="211"/>
        <end position="285"/>
    </location>
</feature>
<evidence type="ECO:0000256" key="2">
    <source>
        <dbReference type="SAM" id="MobiDB-lite"/>
    </source>
</evidence>
<evidence type="ECO:0000256" key="1">
    <source>
        <dbReference type="ARBA" id="ARBA00023242"/>
    </source>
</evidence>
<dbReference type="Pfam" id="PF04082">
    <property type="entry name" value="Fungal_trans"/>
    <property type="match status" value="1"/>
</dbReference>
<keyword evidence="5" id="KW-1185">Reference proteome</keyword>
<comment type="caution">
    <text evidence="4">The sequence shown here is derived from an EMBL/GenBank/DDBJ whole genome shotgun (WGS) entry which is preliminary data.</text>
</comment>
<dbReference type="PANTHER" id="PTHR46910">
    <property type="entry name" value="TRANSCRIPTION FACTOR PDR1"/>
    <property type="match status" value="1"/>
</dbReference>
<feature type="region of interest" description="Disordered" evidence="2">
    <location>
        <begin position="561"/>
        <end position="665"/>
    </location>
</feature>
<protein>
    <submittedName>
        <fullName evidence="4">Zn(II)2Cys6 transcription factor</fullName>
    </submittedName>
</protein>
<dbReference type="GO" id="GO:0003700">
    <property type="term" value="F:DNA-binding transcription factor activity"/>
    <property type="evidence" value="ECO:0007669"/>
    <property type="project" value="InterPro"/>
</dbReference>
<dbReference type="PANTHER" id="PTHR46910:SF9">
    <property type="entry name" value="MISCELLANEOUS ZN(II)2CYS6 TRANSCRIPTION FACTOR (EUROFUNG)"/>
    <property type="match status" value="1"/>
</dbReference>
<feature type="compositionally biased region" description="Basic and acidic residues" evidence="2">
    <location>
        <begin position="282"/>
        <end position="299"/>
    </location>
</feature>
<accession>A0A8K0QS93</accession>
<reference evidence="4" key="1">
    <citation type="journal article" date="2021" name="Nat. Commun.">
        <title>Genetic determinants of endophytism in the Arabidopsis root mycobiome.</title>
        <authorList>
            <person name="Mesny F."/>
            <person name="Miyauchi S."/>
            <person name="Thiergart T."/>
            <person name="Pickel B."/>
            <person name="Atanasova L."/>
            <person name="Karlsson M."/>
            <person name="Huettel B."/>
            <person name="Barry K.W."/>
            <person name="Haridas S."/>
            <person name="Chen C."/>
            <person name="Bauer D."/>
            <person name="Andreopoulos W."/>
            <person name="Pangilinan J."/>
            <person name="LaButti K."/>
            <person name="Riley R."/>
            <person name="Lipzen A."/>
            <person name="Clum A."/>
            <person name="Drula E."/>
            <person name="Henrissat B."/>
            <person name="Kohler A."/>
            <person name="Grigoriev I.V."/>
            <person name="Martin F.M."/>
            <person name="Hacquard S."/>
        </authorList>
    </citation>
    <scope>NUCLEOTIDE SEQUENCE</scope>
    <source>
        <strain evidence="4">MPI-SDFR-AT-0120</strain>
    </source>
</reference>
<feature type="compositionally biased region" description="Polar residues" evidence="2">
    <location>
        <begin position="609"/>
        <end position="629"/>
    </location>
</feature>
<dbReference type="OrthoDB" id="3266505at2759"/>
<feature type="compositionally biased region" description="Gly residues" evidence="2">
    <location>
        <begin position="646"/>
        <end position="659"/>
    </location>
</feature>
<proteinExistence type="predicted"/>
<feature type="compositionally biased region" description="Polar residues" evidence="2">
    <location>
        <begin position="561"/>
        <end position="573"/>
    </location>
</feature>
<sequence length="752" mass="82577">MLIPNEIGTLRAQPNGESLFVGSSSGVFFINTVRRAFSHAAATAPPSPQRNATDDVSSARTLASLPSPEDCILGSDPPTKESWFPSNIEDIGSLPDHAAAKELLITYFRTWHPLFPFLHGPTCLEELESLYIGGQAIKPKSLSTAIIFQCLFSIAKLDRPEISSLGKSQIRSQRQLMLALSMISLNCDLVSTQALLAGQLYFVAIMDLRAASTAGGLVLQSMFKSGLHRCPFRYSSLKDDTREMRKRVFWSAYTLDRFVSQSLGHPLGIRDDDFDVCAPGDNDLHQPVRSTDGNHEGTTPKETILHLPANHPGRHVGSTRSSSDAHEHREEPATPTEEESSQNASPNRLGFENDQTSQRRRENQAIQAQFVRYSQLVGRMVEVFHKSIHARSASRHNILFLKADVDAWGNTLPYTCASAPSRGSGPQTASFDQDLFFSVARQQLLLLVNRPSLSLDPTSAEFCHAAQICIGAARAIIRTLESHIDCGGILFWPGFINAVWMSGLVMAFTCQLKLHSMTNAISDISASLKVLRTMTQRWRMTRNCCDVLSMLLENIQTPKASGMASTSAFNQQLRTHRGHKRTREDTGSDWPSREAQSLPHDQQRRRLTTHSQQPVRSPSGPTTQRQAYQNGPIDLDGFQQYTQQNGGNGSGRSGIGNPQGLGLEDASTNIFNGPDHLAADFLGTEAFPQSNGQTSHGMQYAGVTDYSTFNNQYMVDWGLPTDIMAGSGSVAIHDVFNGAAWGPLLDLVDHSV</sequence>